<keyword evidence="1" id="KW-0998">Cell outer membrane</keyword>
<comment type="subcellular location">
    <subcellularLocation>
        <location evidence="1">Cell outer membrane</location>
        <topology evidence="1">Multi-pass membrane protein</topology>
    </subcellularLocation>
</comment>
<keyword evidence="4" id="KW-1185">Reference proteome</keyword>
<feature type="domain" description="TonB-dependent receptor plug" evidence="2">
    <location>
        <begin position="62"/>
        <end position="158"/>
    </location>
</feature>
<organism evidence="3 4">
    <name type="scientific">Arcicella lustrica</name>
    <dbReference type="NCBI Taxonomy" id="2984196"/>
    <lineage>
        <taxon>Bacteria</taxon>
        <taxon>Pseudomonadati</taxon>
        <taxon>Bacteroidota</taxon>
        <taxon>Cytophagia</taxon>
        <taxon>Cytophagales</taxon>
        <taxon>Flectobacillaceae</taxon>
        <taxon>Arcicella</taxon>
    </lineage>
</organism>
<keyword evidence="1" id="KW-0472">Membrane</keyword>
<dbReference type="EMBL" id="JAYGIM010000019">
    <property type="protein sequence ID" value="MEA5429284.1"/>
    <property type="molecule type" value="Genomic_DNA"/>
</dbReference>
<evidence type="ECO:0000313" key="3">
    <source>
        <dbReference type="EMBL" id="MEA5429284.1"/>
    </source>
</evidence>
<dbReference type="SUPFAM" id="SSF56935">
    <property type="entry name" value="Porins"/>
    <property type="match status" value="1"/>
</dbReference>
<name>A0ABU5SPX2_9BACT</name>
<dbReference type="InterPro" id="IPR012910">
    <property type="entry name" value="Plug_dom"/>
</dbReference>
<sequence>MNKRLSFLFCRRLVLIIPIVLCTGILEANGQKVSKRVKIDSTSSEKTVEILHGSQRRGSIIQSIGILDGSSLLGTPSASFVQGLPGRLTGLNIFISSGAPGGDGAGIGYNLRSRGAIVMIDGVQRSFTSIDPEQIESISVLKDAVSTVMFGQRSSNGIIYVTTKKGDKGTPQISFTAQTAIQSPLSLPKPLSASQYASLYNEAQKNDWGLATGNAPQKFTTADIAAYEDGSDPFGHPNVDWYKTILNPSSKLDRYNFNIQGSGPTVRYFVDLDYLSDNALLKTSDINVYNTNAQQSRYIMRSNVGADITNTTNLQVNIFGRIQTGNQPGNDGLGGIMSTLVTTPQNAYPVFNPNGSLGGNDIYSNNIWGQSVYSGYKLTDRRDVSVDLTLTQRLDNILAGLYTKVQGSYNYTGVYTSTRNKSFAVFTPTSATAYRQINTTSDQANSGAAGDRIAVTYAELLVGYDKILGKQKLGFTVVANNQTTYPTGGLIPEIYTDYAAKVLYGFDNRFFAEYAGSYAGYNRFRPGTQFGFFHAGGLGWNIHNEAFIQDNITCISNLKLRSSYGLTGQQNTGYFDYIQQYTVWDDGRNLGENAYWWGPNASLDRGSSELNTALANPNITWEKANKLNLGIDLGLWKNKLTLTAEYYNNRYFDLMQQRGLNTAILGKTYPAENRGISRFYGTEVSITFQNNIKDFSYFVTGNFTSSSSKNIFSDEAVQKYPYQAVTGLPVGIRTGYTAIGLWQSYDEINNTANAVFGTRTSIRPGDIRYLDRNNDGVINNDDRGVIGSTKSFMFFGLNLGGKYKGFDFSILFQGIGNNATINILDRQGEIAFAGTGGRGNAFDHNLDRWTPENPNASYPRVWLGTNTNNELPSTYWVRDVSFIRLKNAEIGYTIAENISKKVGANSIRLFVNGLNLLTTSVIKNRSFDPETYGTAYPLQRVVNFGINLKF</sequence>
<proteinExistence type="inferred from homology"/>
<evidence type="ECO:0000256" key="1">
    <source>
        <dbReference type="PROSITE-ProRule" id="PRU01360"/>
    </source>
</evidence>
<accession>A0ABU5SPX2</accession>
<comment type="caution">
    <text evidence="3">The sequence shown here is derived from an EMBL/GenBank/DDBJ whole genome shotgun (WGS) entry which is preliminary data.</text>
</comment>
<gene>
    <name evidence="3" type="ORF">VB798_22015</name>
</gene>
<dbReference type="Gene3D" id="2.170.130.10">
    <property type="entry name" value="TonB-dependent receptor, plug domain"/>
    <property type="match status" value="1"/>
</dbReference>
<keyword evidence="1" id="KW-0813">Transport</keyword>
<keyword evidence="1" id="KW-1134">Transmembrane beta strand</keyword>
<dbReference type="RefSeq" id="WP_323689406.1">
    <property type="nucleotide sequence ID" value="NZ_JAYGIM010000019.1"/>
</dbReference>
<dbReference type="Proteomes" id="UP001302222">
    <property type="component" value="Unassembled WGS sequence"/>
</dbReference>
<protein>
    <submittedName>
        <fullName evidence="3">SusC/RagA family TonB-linked outer membrane protein</fullName>
    </submittedName>
</protein>
<evidence type="ECO:0000313" key="4">
    <source>
        <dbReference type="Proteomes" id="UP001302222"/>
    </source>
</evidence>
<evidence type="ECO:0000259" key="2">
    <source>
        <dbReference type="Pfam" id="PF07715"/>
    </source>
</evidence>
<keyword evidence="1" id="KW-0812">Transmembrane</keyword>
<dbReference type="Pfam" id="PF07715">
    <property type="entry name" value="Plug"/>
    <property type="match status" value="1"/>
</dbReference>
<dbReference type="InterPro" id="IPR023996">
    <property type="entry name" value="TonB-dep_OMP_SusC/RagA"/>
</dbReference>
<dbReference type="InterPro" id="IPR037066">
    <property type="entry name" value="Plug_dom_sf"/>
</dbReference>
<reference evidence="3 4" key="1">
    <citation type="submission" date="2023-12" db="EMBL/GenBank/DDBJ databases">
        <title>Novel species of the genus Arcicella isolated from rivers.</title>
        <authorList>
            <person name="Lu H."/>
        </authorList>
    </citation>
    <scope>NUCLEOTIDE SEQUENCE [LARGE SCALE GENOMIC DNA]</scope>
    <source>
        <strain evidence="3 4">DC25W</strain>
    </source>
</reference>
<comment type="similarity">
    <text evidence="1">Belongs to the TonB-dependent receptor family.</text>
</comment>
<dbReference type="PROSITE" id="PS52016">
    <property type="entry name" value="TONB_DEPENDENT_REC_3"/>
    <property type="match status" value="1"/>
</dbReference>
<dbReference type="NCBIfam" id="TIGR04056">
    <property type="entry name" value="OMP_RagA_SusC"/>
    <property type="match status" value="1"/>
</dbReference>
<dbReference type="InterPro" id="IPR039426">
    <property type="entry name" value="TonB-dep_rcpt-like"/>
</dbReference>